<proteinExistence type="predicted"/>
<name>A0ACC1QV55_9HYPO</name>
<organism evidence="1 2">
    <name type="scientific">Lecanicillium saksenae</name>
    <dbReference type="NCBI Taxonomy" id="468837"/>
    <lineage>
        <taxon>Eukaryota</taxon>
        <taxon>Fungi</taxon>
        <taxon>Dikarya</taxon>
        <taxon>Ascomycota</taxon>
        <taxon>Pezizomycotina</taxon>
        <taxon>Sordariomycetes</taxon>
        <taxon>Hypocreomycetidae</taxon>
        <taxon>Hypocreales</taxon>
        <taxon>Cordycipitaceae</taxon>
        <taxon>Lecanicillium</taxon>
    </lineage>
</organism>
<gene>
    <name evidence="1" type="ORF">NLG97_g4502</name>
</gene>
<evidence type="ECO:0000313" key="1">
    <source>
        <dbReference type="EMBL" id="KAJ3493798.1"/>
    </source>
</evidence>
<keyword evidence="2" id="KW-1185">Reference proteome</keyword>
<evidence type="ECO:0000313" key="2">
    <source>
        <dbReference type="Proteomes" id="UP001148737"/>
    </source>
</evidence>
<accession>A0ACC1QV55</accession>
<comment type="caution">
    <text evidence="1">The sequence shown here is derived from an EMBL/GenBank/DDBJ whole genome shotgun (WGS) entry which is preliminary data.</text>
</comment>
<reference evidence="1" key="1">
    <citation type="submission" date="2022-07" db="EMBL/GenBank/DDBJ databases">
        <title>Genome Sequence of Lecanicillium saksenae.</title>
        <authorList>
            <person name="Buettner E."/>
        </authorList>
    </citation>
    <scope>NUCLEOTIDE SEQUENCE</scope>
    <source>
        <strain evidence="1">VT-O1</strain>
    </source>
</reference>
<protein>
    <submittedName>
        <fullName evidence="1">Uncharacterized protein</fullName>
    </submittedName>
</protein>
<dbReference type="EMBL" id="JANAKD010000449">
    <property type="protein sequence ID" value="KAJ3493798.1"/>
    <property type="molecule type" value="Genomic_DNA"/>
</dbReference>
<sequence length="157" mass="17584">MRRRFFSQDPRYIALKELNGEGNYRRERVGSDASGASATYTPGFKKRMSDAFSRRSSGSLSFSSSTRWKRSSLSRAATATRDVFAAIPLCCGARRGHAHAHDREQSAEMMDLGADKKEDKKRMGFRKSWVQGWKTLPVAELGGTFTIAHTMLFIPIA</sequence>
<dbReference type="Proteomes" id="UP001148737">
    <property type="component" value="Unassembled WGS sequence"/>
</dbReference>